<evidence type="ECO:0000256" key="4">
    <source>
        <dbReference type="ARBA" id="ARBA00022679"/>
    </source>
</evidence>
<dbReference type="Gene3D" id="3.40.50.720">
    <property type="entry name" value="NAD(P)-binding Rossmann-like Domain"/>
    <property type="match status" value="1"/>
</dbReference>
<dbReference type="SUPFAM" id="SSF55048">
    <property type="entry name" value="Probable ACP-binding domain of malonyl-CoA ACP transacylase"/>
    <property type="match status" value="1"/>
</dbReference>
<feature type="region of interest" description="Disordered" evidence="8">
    <location>
        <begin position="1008"/>
        <end position="1027"/>
    </location>
</feature>
<dbReference type="InterPro" id="IPR036736">
    <property type="entry name" value="ACP-like_sf"/>
</dbReference>
<dbReference type="CDD" id="cd02440">
    <property type="entry name" value="AdoMet_MTases"/>
    <property type="match status" value="1"/>
</dbReference>
<dbReference type="InterPro" id="IPR020807">
    <property type="entry name" value="PKS_DH"/>
</dbReference>
<feature type="compositionally biased region" description="Low complexity" evidence="8">
    <location>
        <begin position="2006"/>
        <end position="2020"/>
    </location>
</feature>
<dbReference type="InterPro" id="IPR009081">
    <property type="entry name" value="PP-bd_ACP"/>
</dbReference>
<feature type="region of interest" description="C-terminal hotdog fold" evidence="7">
    <location>
        <begin position="1585"/>
        <end position="1750"/>
    </location>
</feature>
<dbReference type="Proteomes" id="UP001583177">
    <property type="component" value="Unassembled WGS sequence"/>
</dbReference>
<keyword evidence="5" id="KW-0560">Oxidoreductase</keyword>
<dbReference type="Pfam" id="PF00109">
    <property type="entry name" value="ketoacyl-synt"/>
    <property type="match status" value="1"/>
</dbReference>
<evidence type="ECO:0000313" key="12">
    <source>
        <dbReference type="EMBL" id="KAL1866900.1"/>
    </source>
</evidence>
<dbReference type="Pfam" id="PF00975">
    <property type="entry name" value="Thioesterase"/>
    <property type="match status" value="1"/>
</dbReference>
<dbReference type="InterPro" id="IPR049900">
    <property type="entry name" value="PKS_mFAS_DH"/>
</dbReference>
<evidence type="ECO:0000256" key="6">
    <source>
        <dbReference type="ARBA" id="ARBA00023268"/>
    </source>
</evidence>
<feature type="compositionally biased region" description="Basic and acidic residues" evidence="8">
    <location>
        <begin position="593"/>
        <end position="607"/>
    </location>
</feature>
<dbReference type="Pfam" id="PF02801">
    <property type="entry name" value="Ketoacyl-synt_C"/>
    <property type="match status" value="1"/>
</dbReference>
<dbReference type="InterPro" id="IPR029058">
    <property type="entry name" value="AB_hydrolase_fold"/>
</dbReference>
<dbReference type="InterPro" id="IPR036291">
    <property type="entry name" value="NAD(P)-bd_dom_sf"/>
</dbReference>
<dbReference type="Gene3D" id="1.10.1200.10">
    <property type="entry name" value="ACP-like"/>
    <property type="match status" value="2"/>
</dbReference>
<dbReference type="InterPro" id="IPR020802">
    <property type="entry name" value="TesA-like"/>
</dbReference>
<dbReference type="InterPro" id="IPR001227">
    <property type="entry name" value="Ac_transferase_dom_sf"/>
</dbReference>
<keyword evidence="13" id="KW-1185">Reference proteome</keyword>
<keyword evidence="3" id="KW-0597">Phosphoprotein</keyword>
<dbReference type="SMART" id="SM00827">
    <property type="entry name" value="PKS_AT"/>
    <property type="match status" value="1"/>
</dbReference>
<feature type="region of interest" description="Disordered" evidence="8">
    <location>
        <begin position="464"/>
        <end position="483"/>
    </location>
</feature>
<evidence type="ECO:0000256" key="5">
    <source>
        <dbReference type="ARBA" id="ARBA00023002"/>
    </source>
</evidence>
<dbReference type="SUPFAM" id="SSF51735">
    <property type="entry name" value="NAD(P)-binding Rossmann-fold domains"/>
    <property type="match status" value="2"/>
</dbReference>
<dbReference type="InterPro" id="IPR014043">
    <property type="entry name" value="Acyl_transferase_dom"/>
</dbReference>
<dbReference type="InterPro" id="IPR049552">
    <property type="entry name" value="PKS_DH_N"/>
</dbReference>
<dbReference type="InterPro" id="IPR029063">
    <property type="entry name" value="SAM-dependent_MTases_sf"/>
</dbReference>
<name>A0ABR3WTG9_9PEZI</name>
<dbReference type="InterPro" id="IPR016035">
    <property type="entry name" value="Acyl_Trfase/lysoPLipase"/>
</dbReference>
<dbReference type="Gene3D" id="3.40.50.150">
    <property type="entry name" value="Vaccinia Virus protein VP39"/>
    <property type="match status" value="1"/>
</dbReference>
<dbReference type="SMART" id="SM00823">
    <property type="entry name" value="PKS_PP"/>
    <property type="match status" value="2"/>
</dbReference>
<feature type="compositionally biased region" description="Basic and acidic residues" evidence="8">
    <location>
        <begin position="464"/>
        <end position="474"/>
    </location>
</feature>
<feature type="domain" description="Carrier" evidence="9">
    <location>
        <begin position="1811"/>
        <end position="1885"/>
    </location>
</feature>
<dbReference type="SMART" id="SM00824">
    <property type="entry name" value="PKS_TE"/>
    <property type="match status" value="1"/>
</dbReference>
<dbReference type="PROSITE" id="PS50075">
    <property type="entry name" value="CARRIER"/>
    <property type="match status" value="2"/>
</dbReference>
<dbReference type="InterPro" id="IPR018201">
    <property type="entry name" value="Ketoacyl_synth_AS"/>
</dbReference>
<dbReference type="Gene3D" id="3.30.70.3290">
    <property type="match status" value="1"/>
</dbReference>
<accession>A0ABR3WTG9</accession>
<evidence type="ECO:0000256" key="1">
    <source>
        <dbReference type="ARBA" id="ARBA00004721"/>
    </source>
</evidence>
<dbReference type="SMART" id="SM00826">
    <property type="entry name" value="PKS_DH"/>
    <property type="match status" value="1"/>
</dbReference>
<gene>
    <name evidence="12" type="ORF">Daus18300_006603</name>
</gene>
<evidence type="ECO:0000259" key="9">
    <source>
        <dbReference type="PROSITE" id="PS50075"/>
    </source>
</evidence>
<dbReference type="Pfam" id="PF00698">
    <property type="entry name" value="Acyl_transf_1"/>
    <property type="match status" value="1"/>
</dbReference>
<dbReference type="SUPFAM" id="SSF53901">
    <property type="entry name" value="Thiolase-like"/>
    <property type="match status" value="1"/>
</dbReference>
<dbReference type="SMART" id="SM00822">
    <property type="entry name" value="PKS_KR"/>
    <property type="match status" value="1"/>
</dbReference>
<feature type="compositionally biased region" description="Basic and acidic residues" evidence="8">
    <location>
        <begin position="1008"/>
        <end position="1019"/>
    </location>
</feature>
<dbReference type="InterPro" id="IPR050091">
    <property type="entry name" value="PKS_NRPS_Biosynth_Enz"/>
</dbReference>
<feature type="active site" description="Proton donor; for dehydratase activity" evidence="7">
    <location>
        <position position="1651"/>
    </location>
</feature>
<feature type="region of interest" description="Disordered" evidence="8">
    <location>
        <begin position="1759"/>
        <end position="1808"/>
    </location>
</feature>
<feature type="compositionally biased region" description="Basic and acidic residues" evidence="8">
    <location>
        <begin position="1398"/>
        <end position="1410"/>
    </location>
</feature>
<dbReference type="InterPro" id="IPR016039">
    <property type="entry name" value="Thiolase-like"/>
</dbReference>
<dbReference type="EMBL" id="JAWRVE010000053">
    <property type="protein sequence ID" value="KAL1866900.1"/>
    <property type="molecule type" value="Genomic_DNA"/>
</dbReference>
<dbReference type="InterPro" id="IPR041068">
    <property type="entry name" value="HTH_51"/>
</dbReference>
<proteinExistence type="predicted"/>
<dbReference type="SMART" id="SM00825">
    <property type="entry name" value="PKS_KS"/>
    <property type="match status" value="1"/>
</dbReference>
<keyword evidence="4" id="KW-0808">Transferase</keyword>
<dbReference type="SUPFAM" id="SSF53474">
    <property type="entry name" value="alpha/beta-Hydrolases"/>
    <property type="match status" value="1"/>
</dbReference>
<dbReference type="InterPro" id="IPR013217">
    <property type="entry name" value="Methyltransf_12"/>
</dbReference>
<dbReference type="Pfam" id="PF08659">
    <property type="entry name" value="KR"/>
    <property type="match status" value="1"/>
</dbReference>
<sequence length="2726" mass="292547">MKSSGLLHQVVWAPARLVQQPLHFRNVIFLVSDEEHNENLSAYRKQLADEGYVTSVTTELEPLLEPNTVVVHIPQVPKAKEDIFEAATKSCTSLITAAQLLYSKQQARTDENKTACKLFSLITNTADIGDLANAPLFGLARVMKMEAPETFGGLVEEDQGRFPLSAIKHAQGFDVVKVHDGVSRTATLLTVQDEDDSTERPQTQFELRPDATYLITGGTRGIGLETATWMGQHGARNILLVSSRGLPAKNADAKDEDEHRDKLIARISELEALGATVRVLAVDLSKPGADTTLGQAIADLHMPPVKGVVHAAGVAGYHTLERCAPGDVASQLAPKVLGALALDALFPPGTLDLFVLTSSVGQLVGFPGQLLYGPANAFLDGLAAHRRRRGDSGCTAVQWTSWRGVGLMAQSRSATRMIAGGMRARGFADISKEEALEAYGRIVRLGADQVAVVRALEVEADEPPRHPMLRDITPRRATPPGLDQYPDHAVAVVGMACRTAAGETPEDLWQLLKAGGSMERRIDPERFPEATRMKNKLWGNFLPDVASFDHQFFKKSRREAAALDPHQRLLLETAYHALEDAGWLGPDGDQQEPETHEKKPGTGDDSRTTGCFIGMNAPDYPLNLACHAPSPYTGMGMLRSFASGRLSHHFGWTGPSHTIDTACSSAMVAVHQACRALQAGECTRAVAGGANLITNTALFEAMRVGSFLNDASSGDAACRTFDAGAGGYCRGEAVGVVVLRPLRDALRDGDDVLGVLLATGNNQNLNVTSITNPVLESQAALYRTVLARAGISADDVSYVEAHGTGTRAGDPVEVEGIRQVLGGRRERRRSGLLHVGAVKPNVGHSEGASGIVSLVKVLLMLRHGEIPPQAHFDTLNPNIAPLEPDHMAIATSLKPWKDDLRLALVNSYGASGNNAAAAVAPPPQPSRTSSSEMESPLPTQAVSAWPIFISASSTSSLSAYCRKLREMLDKSASALSELLPNLAYALAKKQNRQLRHVFSTRASSLDDLKSQLSAPEKHTTTTPEPSPVVLLFSGQNGDTVPPARALYDASVLFRRHLRRSDKALTSLGLPTMFPAVLDGVQGDAGLVLRHAAMFSIQYSCGMSWIDSGVRPGALCGHSFGEWAALTVSGALTLEAGRASIIQKHWGKDTGCMIAIEADLVETNMTPNEHLAPFREENPGAKVDIACYNGPDSYVVAGGTPDIELLESYLGQKKSTGAKLRFKVLRGMYAYHSVLADPIVDESAKLSASIPFKDPIYPFESCHEEPWTGPGTNVIGRNTRHPVYFKQAISRITNRLGAACTFLEAGIGGPITTMARNALPAEGQAPQHKFVAIGSGDPLRSLADATATLWRSGQPGVQFWPFHRSQRASYGRVLPALPQYQFDKSRHWLEYTGFSGGADGDKREVSGKDEQANPAAQSSGLCPHCHKDIRDFSYIVRDEESPDGGAGKAVFKVDVRSKRYQDLVSGHVVVGSPICPAAMYLELVSHAVVLLCGAARVTDAASADITVEGLQIRAPLGMDAQRSVRLALTRKTDSSWGFDLTSTRQNDKPTSHATGTVSLRNNSAVQDGRVEKGQWARMSSLLEADADTDALRGAMVYKMFGSMARYSPAYCGLRHLVGKGGEGAGDISMPADGAQVIARTPNDGIIDPVVVDTFLQVPGAFVHSLRGAGEEEEGGQGQNGNDTAYICTGMGSAGPLNRLLGGKTYRSYAKVVREGSKDVTLDVFAFDKETRKTVWSAKGLTFSKVPRASLAKVLAGANPALENSKQARQQSAAPSSKPAVRPSSPTALPKSPDPPVSLNIPREPYEGTKKSDKVLDEVQDILCKSLDIPVEDATPQALLEDLGADSLVSSEILASISERMKVDISLDEFGTVTDVASLCSLITSKASIQGYGDAVGTGDETEHDSADQFEAQGTGLDLDTADGATSEWQKTVIETLSVSLDVPVSDIEMDSKLEDLGADSLVGGEIISTLNDALGLDITSTDFSSVDDVISLCNLVAGALGHDSPQDTVSSTDTPRTRSSSGAGTPVTEYAGPSASTKTEFKTGYMHQAFQQVRLGFDAHAEQTTFAGYWERVDPQQLRAVTAFIVEAFEKLGCPISRFSEGEELPALQVTLPKYQREVSRLWGILEDAGLVRRSRDKFLRGQATLKSITSKKSAEQLSAELISDFPEYASPHGLFKLLGPALAESLTGKADPVSLLFGSDKGRKLAEDFYANGPDLRAATQVLCDFVSQAIRSRPHPADGGSAEPFRILEIGAGTGGTTKHLLPLLQATGLPFKYTFTELSPSLLARARRAPAFRGCPEMDFLRLDVEADRLPDHLLGRHHLVVSSNCVHATRDLRRSLANIRSLLLAPGAGEGEGEGGGGCVALVELTQPLAWYDLVWGLLDGWWLFDDGRSYALQSPWAWERAMRDAGFAHADWSDGATREARSVRVICGSVAAEACPARATSVLLHRGETSTSWGQQHRRNLFLAPDGFGSGAVFGGLQPLLGGVRDVAVYALNSPFIKCKPGPDQPVPTIEELAASYVAEIKRRQPEGPYLLGGYSVGGVAAFEAARQLLENGDEVEKLLLIDSACPTVVGSFPDVLVDFLDSMDHVGVVDEARIREKNGGRLIKGDHFALSRQQLLKYTSSGLPGKGVGQAVLFSAKEGVDKQDKVSRPRVLPEEQGTVDWFLNDRSEGGSFGWDQLLENVSVVCADGNHFSMMKTPMISQWGTELAQMLSTVPKICETRV</sequence>
<evidence type="ECO:0000313" key="13">
    <source>
        <dbReference type="Proteomes" id="UP001583177"/>
    </source>
</evidence>
<feature type="region of interest" description="Disordered" evidence="8">
    <location>
        <begin position="1398"/>
        <end position="1419"/>
    </location>
</feature>
<feature type="domain" description="Carrier" evidence="9">
    <location>
        <begin position="1922"/>
        <end position="1999"/>
    </location>
</feature>
<dbReference type="PANTHER" id="PTHR43775:SF21">
    <property type="entry name" value="NON-REDUCING POLYKETIDE SYNTHASE AUSA-RELATED"/>
    <property type="match status" value="1"/>
</dbReference>
<dbReference type="InterPro" id="IPR057326">
    <property type="entry name" value="KR_dom"/>
</dbReference>
<evidence type="ECO:0000259" key="10">
    <source>
        <dbReference type="PROSITE" id="PS52004"/>
    </source>
</evidence>
<evidence type="ECO:0000256" key="8">
    <source>
        <dbReference type="SAM" id="MobiDB-lite"/>
    </source>
</evidence>
<protein>
    <submittedName>
        <fullName evidence="12">Type I Iterative PKS</fullName>
    </submittedName>
</protein>
<dbReference type="PROSITE" id="PS52019">
    <property type="entry name" value="PKS_MFAS_DH"/>
    <property type="match status" value="1"/>
</dbReference>
<dbReference type="Gene3D" id="3.40.366.10">
    <property type="entry name" value="Malonyl-Coenzyme A Acyl Carrier Protein, domain 2"/>
    <property type="match status" value="1"/>
</dbReference>
<keyword evidence="2" id="KW-0596">Phosphopantetheine</keyword>
<dbReference type="SUPFAM" id="SSF47336">
    <property type="entry name" value="ACP-like"/>
    <property type="match status" value="2"/>
</dbReference>
<dbReference type="CDD" id="cd00833">
    <property type="entry name" value="PKS"/>
    <property type="match status" value="1"/>
</dbReference>
<feature type="region of interest" description="N-terminal hotdog fold" evidence="7">
    <location>
        <begin position="1433"/>
        <end position="1563"/>
    </location>
</feature>
<feature type="region of interest" description="Disordered" evidence="8">
    <location>
        <begin position="914"/>
        <end position="935"/>
    </location>
</feature>
<dbReference type="SUPFAM" id="SSF53335">
    <property type="entry name" value="S-adenosyl-L-methionine-dependent methyltransferases"/>
    <property type="match status" value="1"/>
</dbReference>
<dbReference type="PROSITE" id="PS00606">
    <property type="entry name" value="KS3_1"/>
    <property type="match status" value="1"/>
</dbReference>
<organism evidence="12 13">
    <name type="scientific">Diaporthe australafricana</name>
    <dbReference type="NCBI Taxonomy" id="127596"/>
    <lineage>
        <taxon>Eukaryota</taxon>
        <taxon>Fungi</taxon>
        <taxon>Dikarya</taxon>
        <taxon>Ascomycota</taxon>
        <taxon>Pezizomycotina</taxon>
        <taxon>Sordariomycetes</taxon>
        <taxon>Sordariomycetidae</taxon>
        <taxon>Diaporthales</taxon>
        <taxon>Diaporthaceae</taxon>
        <taxon>Diaporthe</taxon>
    </lineage>
</organism>
<keyword evidence="6" id="KW-0511">Multifunctional enzyme</keyword>
<dbReference type="SUPFAM" id="SSF52151">
    <property type="entry name" value="FabD/lysophospholipase-like"/>
    <property type="match status" value="1"/>
</dbReference>
<dbReference type="InterPro" id="IPR014031">
    <property type="entry name" value="Ketoacyl_synth_C"/>
</dbReference>
<evidence type="ECO:0000256" key="2">
    <source>
        <dbReference type="ARBA" id="ARBA00022450"/>
    </source>
</evidence>
<comment type="pathway">
    <text evidence="1">Secondary metabolite biosynthesis; terpenoid biosynthesis.</text>
</comment>
<dbReference type="InterPro" id="IPR042104">
    <property type="entry name" value="PKS_dehydratase_sf"/>
</dbReference>
<feature type="active site" description="Proton acceptor; for dehydratase activity" evidence="7">
    <location>
        <position position="1466"/>
    </location>
</feature>
<dbReference type="Gene3D" id="3.40.47.10">
    <property type="match status" value="1"/>
</dbReference>
<feature type="domain" description="Ketosynthase family 3 (KS3)" evidence="10">
    <location>
        <begin position="487"/>
        <end position="921"/>
    </location>
</feature>
<dbReference type="InterPro" id="IPR020806">
    <property type="entry name" value="PKS_PP-bd"/>
</dbReference>
<reference evidence="12 13" key="1">
    <citation type="journal article" date="2024" name="IMA Fungus">
        <title>IMA Genome - F19 : A genome assembly and annotation guide to empower mycologists, including annotated draft genome sequences of Ceratocystis pirilliformis, Diaporthe australafricana, Fusarium ophioides, Paecilomyces lecythidis, and Sporothrix stenoceras.</title>
        <authorList>
            <person name="Aylward J."/>
            <person name="Wilson A.M."/>
            <person name="Visagie C.M."/>
            <person name="Spraker J."/>
            <person name="Barnes I."/>
            <person name="Buitendag C."/>
            <person name="Ceriani C."/>
            <person name="Del Mar Angel L."/>
            <person name="du Plessis D."/>
            <person name="Fuchs T."/>
            <person name="Gasser K."/>
            <person name="Kramer D."/>
            <person name="Li W."/>
            <person name="Munsamy K."/>
            <person name="Piso A."/>
            <person name="Price J.L."/>
            <person name="Sonnekus B."/>
            <person name="Thomas C."/>
            <person name="van der Nest A."/>
            <person name="van Dijk A."/>
            <person name="van Heerden A."/>
            <person name="van Vuuren N."/>
            <person name="Yilmaz N."/>
            <person name="Duong T.A."/>
            <person name="van der Merwe N.A."/>
            <person name="Wingfield M.J."/>
            <person name="Wingfield B.D."/>
        </authorList>
    </citation>
    <scope>NUCLEOTIDE SEQUENCE [LARGE SCALE GENOMIC DNA]</scope>
    <source>
        <strain evidence="12 13">CMW 18300</strain>
    </source>
</reference>
<dbReference type="Gene3D" id="3.10.129.110">
    <property type="entry name" value="Polyketide synthase dehydratase"/>
    <property type="match status" value="1"/>
</dbReference>
<dbReference type="Pfam" id="PF08242">
    <property type="entry name" value="Methyltransf_12"/>
    <property type="match status" value="1"/>
</dbReference>
<dbReference type="Pfam" id="PF21089">
    <property type="entry name" value="PKS_DH_N"/>
    <property type="match status" value="1"/>
</dbReference>
<dbReference type="InterPro" id="IPR016036">
    <property type="entry name" value="Malonyl_transacylase_ACP-bd"/>
</dbReference>
<feature type="compositionally biased region" description="Polar residues" evidence="8">
    <location>
        <begin position="1760"/>
        <end position="1773"/>
    </location>
</feature>
<feature type="region of interest" description="Disordered" evidence="8">
    <location>
        <begin position="2002"/>
        <end position="2034"/>
    </location>
</feature>
<dbReference type="PANTHER" id="PTHR43775">
    <property type="entry name" value="FATTY ACID SYNTHASE"/>
    <property type="match status" value="1"/>
</dbReference>
<evidence type="ECO:0000256" key="7">
    <source>
        <dbReference type="PROSITE-ProRule" id="PRU01363"/>
    </source>
</evidence>
<dbReference type="InterPro" id="IPR013968">
    <property type="entry name" value="PKS_KR"/>
</dbReference>
<dbReference type="Gene3D" id="3.40.50.1820">
    <property type="entry name" value="alpha/beta hydrolase"/>
    <property type="match status" value="1"/>
</dbReference>
<feature type="region of interest" description="Disordered" evidence="8">
    <location>
        <begin position="581"/>
        <end position="608"/>
    </location>
</feature>
<evidence type="ECO:0000256" key="3">
    <source>
        <dbReference type="ARBA" id="ARBA00022553"/>
    </source>
</evidence>
<comment type="caution">
    <text evidence="12">The sequence shown here is derived from an EMBL/GenBank/DDBJ whole genome shotgun (WGS) entry which is preliminary data.</text>
</comment>
<dbReference type="Pfam" id="PF00550">
    <property type="entry name" value="PP-binding"/>
    <property type="match status" value="2"/>
</dbReference>
<dbReference type="Pfam" id="PF18558">
    <property type="entry name" value="HTH_51"/>
    <property type="match status" value="1"/>
</dbReference>
<feature type="domain" description="PKS/mFAS DH" evidence="11">
    <location>
        <begin position="1433"/>
        <end position="1750"/>
    </location>
</feature>
<feature type="compositionally biased region" description="Polar residues" evidence="8">
    <location>
        <begin position="926"/>
        <end position="935"/>
    </location>
</feature>
<dbReference type="InterPro" id="IPR020841">
    <property type="entry name" value="PKS_Beta-ketoAc_synthase_dom"/>
</dbReference>
<evidence type="ECO:0000259" key="11">
    <source>
        <dbReference type="PROSITE" id="PS52019"/>
    </source>
</evidence>
<dbReference type="InterPro" id="IPR001031">
    <property type="entry name" value="Thioesterase"/>
</dbReference>
<dbReference type="InterPro" id="IPR014030">
    <property type="entry name" value="Ketoacyl_synth_N"/>
</dbReference>
<dbReference type="PROSITE" id="PS52004">
    <property type="entry name" value="KS3_2"/>
    <property type="match status" value="1"/>
</dbReference>